<evidence type="ECO:0000259" key="2">
    <source>
        <dbReference type="Pfam" id="PF13676"/>
    </source>
</evidence>
<dbReference type="SUPFAM" id="SSF52200">
    <property type="entry name" value="Toll/Interleukin receptor TIR domain"/>
    <property type="match status" value="1"/>
</dbReference>
<dbReference type="Gene3D" id="3.40.50.10140">
    <property type="entry name" value="Toll/interleukin-1 receptor homology (TIR) domain"/>
    <property type="match status" value="1"/>
</dbReference>
<dbReference type="Gene3D" id="1.25.40.10">
    <property type="entry name" value="Tetratricopeptide repeat domain"/>
    <property type="match status" value="2"/>
</dbReference>
<keyword evidence="3" id="KW-0675">Receptor</keyword>
<reference evidence="3 4" key="1">
    <citation type="submission" date="2020-08" db="EMBL/GenBank/DDBJ databases">
        <title>Sphingomonas sp. sand1-3 16S ribosomal RNA gene Genome sequencing and assembly.</title>
        <authorList>
            <person name="Kang M."/>
        </authorList>
    </citation>
    <scope>NUCLEOTIDE SEQUENCE [LARGE SCALE GENOMIC DNA]</scope>
    <source>
        <strain evidence="4">sand1-3</strain>
    </source>
</reference>
<sequence length="716" mass="76960">MNKWTRPFEGKGASAAPAKAGHAPAAHHYFAFLSYSHEDAAIADWLHGELEGFRVPAGLAGKLGGNGVIPNRLTPIFRDAHELAAGSDLTDEITAALAASRCLIVLCSPAAARSKWTNAEVDMFKRLHPDGCVIAAVIAGEPLASEIAGREGEECFPPALLTRYNRRGKPTARRIEPLAADLREGHGGRRIGFLKIVAGILGVGLDDLVQRDHLRRQRRLAGIAAGSIAGMLVAGTLAIAAISARDAARDERREAESLVGFMLGDLKEKLEPIGKLDALDGVGARVLQYYRKQDTSQLSDSGLMQRSRALSLMANVAYVRGDLASAGRLYREALDGTGEAVERDPGDAQRLFDHAQNVFWLADIARQQGRLADAEGGMREYKRLADRMVAIDPSNMQWRMEEQSADFNLGVMLFERRRFGEATTQFTRALATIRALSTADPDNTGFRVAATEAETWLADALASSGKLAEALALRARVVAELQQLLQRTGDVVYRRQLMSANRYLGLSHLSLGDSASGIGALRGAVEHSAVLRSREPENRLWEYMGARAQLDLANAELAAGDRAAAAADIAAGCATTARLLQTEASVQTWRANLRDCWQVRARAALSGGNAGQAADFANRAIAAGASVRSTDPVENRYAAATAHRLLGDARTTSGDIAGARAAWQAGLRQLPKEVDEKPVEMAEHAALLHRLGQAREAAGRDARLAAMGYKAKMPLR</sequence>
<gene>
    <name evidence="3" type="ORF">H8M03_09130</name>
</gene>
<dbReference type="RefSeq" id="WP_187479138.1">
    <property type="nucleotide sequence ID" value="NZ_CP060697.1"/>
</dbReference>
<dbReference type="InterPro" id="IPR011990">
    <property type="entry name" value="TPR-like_helical_dom_sf"/>
</dbReference>
<dbReference type="Proteomes" id="UP000515861">
    <property type="component" value="Chromosome"/>
</dbReference>
<name>A0A7G9L0N4_9SPHN</name>
<dbReference type="AlphaFoldDB" id="A0A7G9L0N4"/>
<keyword evidence="4" id="KW-1185">Reference proteome</keyword>
<evidence type="ECO:0000313" key="3">
    <source>
        <dbReference type="EMBL" id="QNM82183.1"/>
    </source>
</evidence>
<organism evidence="3 4">
    <name type="scientific">Sphingomonas sabuli</name>
    <dbReference type="NCBI Taxonomy" id="2764186"/>
    <lineage>
        <taxon>Bacteria</taxon>
        <taxon>Pseudomonadati</taxon>
        <taxon>Pseudomonadota</taxon>
        <taxon>Alphaproteobacteria</taxon>
        <taxon>Sphingomonadales</taxon>
        <taxon>Sphingomonadaceae</taxon>
        <taxon>Sphingomonas</taxon>
    </lineage>
</organism>
<dbReference type="InterPro" id="IPR035897">
    <property type="entry name" value="Toll_tir_struct_dom_sf"/>
</dbReference>
<dbReference type="InterPro" id="IPR000157">
    <property type="entry name" value="TIR_dom"/>
</dbReference>
<keyword evidence="1" id="KW-0472">Membrane</keyword>
<dbReference type="GO" id="GO:0007165">
    <property type="term" value="P:signal transduction"/>
    <property type="evidence" value="ECO:0007669"/>
    <property type="project" value="InterPro"/>
</dbReference>
<accession>A0A7G9L0N4</accession>
<keyword evidence="1" id="KW-1133">Transmembrane helix</keyword>
<dbReference type="EMBL" id="CP060697">
    <property type="protein sequence ID" value="QNM82183.1"/>
    <property type="molecule type" value="Genomic_DNA"/>
</dbReference>
<proteinExistence type="predicted"/>
<feature type="domain" description="TIR" evidence="2">
    <location>
        <begin position="32"/>
        <end position="138"/>
    </location>
</feature>
<feature type="transmembrane region" description="Helical" evidence="1">
    <location>
        <begin position="220"/>
        <end position="242"/>
    </location>
</feature>
<keyword evidence="1" id="KW-0812">Transmembrane</keyword>
<protein>
    <submittedName>
        <fullName evidence="3">Toll/interleukin-1 receptor domain-containing protein</fullName>
    </submittedName>
</protein>
<dbReference type="KEGG" id="ssau:H8M03_09130"/>
<evidence type="ECO:0000256" key="1">
    <source>
        <dbReference type="SAM" id="Phobius"/>
    </source>
</evidence>
<dbReference type="SUPFAM" id="SSF48452">
    <property type="entry name" value="TPR-like"/>
    <property type="match status" value="2"/>
</dbReference>
<dbReference type="Pfam" id="PF13676">
    <property type="entry name" value="TIR_2"/>
    <property type="match status" value="1"/>
</dbReference>
<evidence type="ECO:0000313" key="4">
    <source>
        <dbReference type="Proteomes" id="UP000515861"/>
    </source>
</evidence>